<sequence>MRAYAQGPYDTALLFASLGLSLIVAQYVVLPYLQRRHAPRRLLQIAFTCLIISYLLTSFCRSFHQVIAVTALQMGANAIAYAETSTQLTASVEKPDLGKATGLAAMVTWGMHFIVPVYASHLVTSWHYTYAFYSSALMSAGTLAFITYSAKHVDARVESILPAFGMA</sequence>
<dbReference type="PANTHER" id="PTHR24002">
    <property type="entry name" value="SOLUTE CARRIER FAMILY 22 MEMBER 18"/>
    <property type="match status" value="1"/>
</dbReference>
<evidence type="ECO:0000313" key="3">
    <source>
        <dbReference type="WBParaSite" id="PSAMB.scaffold8190size6516.g31098.t1"/>
    </source>
</evidence>
<accession>A0A914XGH1</accession>
<dbReference type="Pfam" id="PF07690">
    <property type="entry name" value="MFS_1"/>
    <property type="match status" value="1"/>
</dbReference>
<evidence type="ECO:0000313" key="2">
    <source>
        <dbReference type="Proteomes" id="UP000887566"/>
    </source>
</evidence>
<feature type="transmembrane region" description="Helical" evidence="1">
    <location>
        <begin position="12"/>
        <end position="30"/>
    </location>
</feature>
<dbReference type="GO" id="GO:0022857">
    <property type="term" value="F:transmembrane transporter activity"/>
    <property type="evidence" value="ECO:0007669"/>
    <property type="project" value="InterPro"/>
</dbReference>
<dbReference type="WBParaSite" id="PSAMB.scaffold8190size6516.g31098.t1">
    <property type="protein sequence ID" value="PSAMB.scaffold8190size6516.g31098.t1"/>
    <property type="gene ID" value="PSAMB.scaffold8190size6516.g31098"/>
</dbReference>
<organism evidence="2 3">
    <name type="scientific">Plectus sambesii</name>
    <dbReference type="NCBI Taxonomy" id="2011161"/>
    <lineage>
        <taxon>Eukaryota</taxon>
        <taxon>Metazoa</taxon>
        <taxon>Ecdysozoa</taxon>
        <taxon>Nematoda</taxon>
        <taxon>Chromadorea</taxon>
        <taxon>Plectida</taxon>
        <taxon>Plectina</taxon>
        <taxon>Plectoidea</taxon>
        <taxon>Plectidae</taxon>
        <taxon>Plectus</taxon>
    </lineage>
</organism>
<evidence type="ECO:0000256" key="1">
    <source>
        <dbReference type="SAM" id="Phobius"/>
    </source>
</evidence>
<keyword evidence="1" id="KW-0812">Transmembrane</keyword>
<dbReference type="InterPro" id="IPR011701">
    <property type="entry name" value="MFS"/>
</dbReference>
<keyword evidence="1" id="KW-1133">Transmembrane helix</keyword>
<protein>
    <submittedName>
        <fullName evidence="3">Major facilitator superfamily (MFS) profile domain-containing protein</fullName>
    </submittedName>
</protein>
<feature type="transmembrane region" description="Helical" evidence="1">
    <location>
        <begin position="42"/>
        <end position="59"/>
    </location>
</feature>
<dbReference type="PANTHER" id="PTHR24002:SF4">
    <property type="entry name" value="MFS DOMAIN-CONTAINING PROTEIN"/>
    <property type="match status" value="1"/>
</dbReference>
<proteinExistence type="predicted"/>
<dbReference type="AlphaFoldDB" id="A0A914XGH1"/>
<name>A0A914XGH1_9BILA</name>
<keyword evidence="2" id="KW-1185">Reference proteome</keyword>
<feature type="transmembrane region" description="Helical" evidence="1">
    <location>
        <begin position="103"/>
        <end position="124"/>
    </location>
</feature>
<dbReference type="InterPro" id="IPR036259">
    <property type="entry name" value="MFS_trans_sf"/>
</dbReference>
<dbReference type="Gene3D" id="1.20.1250.20">
    <property type="entry name" value="MFS general substrate transporter like domains"/>
    <property type="match status" value="1"/>
</dbReference>
<keyword evidence="1" id="KW-0472">Membrane</keyword>
<dbReference type="GO" id="GO:0005635">
    <property type="term" value="C:nuclear envelope"/>
    <property type="evidence" value="ECO:0007669"/>
    <property type="project" value="TreeGrafter"/>
</dbReference>
<dbReference type="SUPFAM" id="SSF103473">
    <property type="entry name" value="MFS general substrate transporter"/>
    <property type="match status" value="1"/>
</dbReference>
<feature type="transmembrane region" description="Helical" evidence="1">
    <location>
        <begin position="130"/>
        <end position="150"/>
    </location>
</feature>
<dbReference type="Proteomes" id="UP000887566">
    <property type="component" value="Unplaced"/>
</dbReference>
<reference evidence="3" key="1">
    <citation type="submission" date="2022-11" db="UniProtKB">
        <authorList>
            <consortium name="WormBaseParasite"/>
        </authorList>
    </citation>
    <scope>IDENTIFICATION</scope>
</reference>